<dbReference type="Proteomes" id="UP000667650">
    <property type="component" value="Unassembled WGS sequence"/>
</dbReference>
<dbReference type="Pfam" id="PF20113">
    <property type="entry name" value="DUF6503"/>
    <property type="match status" value="1"/>
</dbReference>
<keyword evidence="3" id="KW-1185">Reference proteome</keyword>
<name>A0A964WYP7_9FLAO</name>
<proteinExistence type="predicted"/>
<reference evidence="2" key="1">
    <citation type="submission" date="2020-01" db="EMBL/GenBank/DDBJ databases">
        <title>Muricauda ochracea sp. nov., isolated from a tidal flat of Garorim bay in Korea.</title>
        <authorList>
            <person name="Kim D."/>
            <person name="Yoo Y."/>
            <person name="Kim J.-J."/>
        </authorList>
    </citation>
    <scope>NUCLEOTIDE SEQUENCE</scope>
    <source>
        <strain evidence="2">JGD-17</strain>
    </source>
</reference>
<dbReference type="PROSITE" id="PS51257">
    <property type="entry name" value="PROKAR_LIPOPROTEIN"/>
    <property type="match status" value="1"/>
</dbReference>
<comment type="caution">
    <text evidence="2">The sequence shown here is derived from an EMBL/GenBank/DDBJ whole genome shotgun (WGS) entry which is preliminary data.</text>
</comment>
<dbReference type="EMBL" id="JAAABI010000006">
    <property type="protein sequence ID" value="NAY93038.1"/>
    <property type="molecule type" value="Genomic_DNA"/>
</dbReference>
<accession>A0A964WYP7</accession>
<protein>
    <submittedName>
        <fullName evidence="2">Uncharacterized protein</fullName>
    </submittedName>
</protein>
<dbReference type="AlphaFoldDB" id="A0A964WYP7"/>
<evidence type="ECO:0000256" key="1">
    <source>
        <dbReference type="SAM" id="SignalP"/>
    </source>
</evidence>
<dbReference type="RefSeq" id="WP_166524451.1">
    <property type="nucleotide sequence ID" value="NZ_JAAABI010000006.1"/>
</dbReference>
<sequence length="285" mass="32802">MKTINLSLLTVLSFVLLYSCGERAQNKETAPEPKAKIESKVPIYDTNDPKTILASIEYAHGGWGNLWKKHDVEYEYNYNYPTEGKSDVSIERYIFGTEESFAKYSRHEINVMPNAEGEVIQFFDGNQTVIYHNGKEIQDATHLDMADFLRRTNYYWFTMPYKLNDKAAKAKYLGKEEYNGIAYDKVEVSYDAAITGKEQNDVYIILVNPKTKLIDRFYFSIPFFGVDDPVIAANYEYEKIEGQLIATKRSYFLPSEAGYPEEPGTVQTLTKIKFNNGFTVDNIME</sequence>
<evidence type="ECO:0000313" key="3">
    <source>
        <dbReference type="Proteomes" id="UP000667650"/>
    </source>
</evidence>
<feature type="signal peptide" evidence="1">
    <location>
        <begin position="1"/>
        <end position="24"/>
    </location>
</feature>
<evidence type="ECO:0000313" key="2">
    <source>
        <dbReference type="EMBL" id="NAY93038.1"/>
    </source>
</evidence>
<feature type="chain" id="PRO_5037662032" evidence="1">
    <location>
        <begin position="25"/>
        <end position="285"/>
    </location>
</feature>
<gene>
    <name evidence="2" type="ORF">GTQ34_14025</name>
</gene>
<organism evidence="2 3">
    <name type="scientific">Flagellimonas ochracea</name>
    <dbReference type="NCBI Taxonomy" id="2696472"/>
    <lineage>
        <taxon>Bacteria</taxon>
        <taxon>Pseudomonadati</taxon>
        <taxon>Bacteroidota</taxon>
        <taxon>Flavobacteriia</taxon>
        <taxon>Flavobacteriales</taxon>
        <taxon>Flavobacteriaceae</taxon>
        <taxon>Flagellimonas</taxon>
    </lineage>
</organism>
<keyword evidence="1" id="KW-0732">Signal</keyword>
<dbReference type="InterPro" id="IPR045444">
    <property type="entry name" value="DUF6503"/>
</dbReference>